<dbReference type="EMBL" id="BDFD01000020">
    <property type="protein sequence ID" value="GAV21094.1"/>
    <property type="molecule type" value="Genomic_DNA"/>
</dbReference>
<comment type="caution">
    <text evidence="4">The sequence shown here is derived from an EMBL/GenBank/DDBJ whole genome shotgun (WGS) entry which is preliminary data.</text>
</comment>
<reference evidence="4 5" key="1">
    <citation type="journal article" date="2017" name="Arch. Microbiol.">
        <title>Mariprofundus micogutta sp. nov., a novel iron-oxidizing zetaproteobacterium isolated from a deep-sea hydrothermal field at the Bayonnaise knoll of the Izu-Ogasawara arc, and a description of Mariprofundales ord. nov. and Zetaproteobacteria classis nov.</title>
        <authorList>
            <person name="Makita H."/>
            <person name="Tanaka E."/>
            <person name="Mitsunobu S."/>
            <person name="Miyazaki M."/>
            <person name="Nunoura T."/>
            <person name="Uematsu K."/>
            <person name="Takaki Y."/>
            <person name="Nishi S."/>
            <person name="Shimamura S."/>
            <person name="Takai K."/>
        </authorList>
    </citation>
    <scope>NUCLEOTIDE SEQUENCE [LARGE SCALE GENOMIC DNA]</scope>
    <source>
        <strain evidence="4 5">ET2</strain>
    </source>
</reference>
<protein>
    <submittedName>
        <fullName evidence="4">NAD(P)H dehydrogenase (Quinone)</fullName>
        <ecNumber evidence="4">1.6.5.2</ecNumber>
    </submittedName>
</protein>
<dbReference type="SUPFAM" id="SSF52218">
    <property type="entry name" value="Flavoproteins"/>
    <property type="match status" value="1"/>
</dbReference>
<keyword evidence="1" id="KW-0285">Flavoprotein</keyword>
<dbReference type="Pfam" id="PF03358">
    <property type="entry name" value="FMN_red"/>
    <property type="match status" value="1"/>
</dbReference>
<name>A0A1L8CQE0_9PROT</name>
<dbReference type="InterPro" id="IPR005025">
    <property type="entry name" value="FMN_Rdtase-like_dom"/>
</dbReference>
<dbReference type="GO" id="GO:0010181">
    <property type="term" value="F:FMN binding"/>
    <property type="evidence" value="ECO:0007669"/>
    <property type="project" value="InterPro"/>
</dbReference>
<dbReference type="InterPro" id="IPR029039">
    <property type="entry name" value="Flavoprotein-like_sf"/>
</dbReference>
<dbReference type="Proteomes" id="UP000231632">
    <property type="component" value="Unassembled WGS sequence"/>
</dbReference>
<dbReference type="InterPro" id="IPR008254">
    <property type="entry name" value="Flavodoxin/NO_synth"/>
</dbReference>
<keyword evidence="2" id="KW-0288">FMN</keyword>
<keyword evidence="5" id="KW-1185">Reference proteome</keyword>
<evidence type="ECO:0000313" key="5">
    <source>
        <dbReference type="Proteomes" id="UP000231632"/>
    </source>
</evidence>
<proteinExistence type="predicted"/>
<dbReference type="STRING" id="1921010.MMIC_P2073"/>
<dbReference type="RefSeq" id="WP_072660397.1">
    <property type="nucleotide sequence ID" value="NZ_BDFD01000020.1"/>
</dbReference>
<dbReference type="PROSITE" id="PS50902">
    <property type="entry name" value="FLAVODOXIN_LIKE"/>
    <property type="match status" value="1"/>
</dbReference>
<dbReference type="Gene3D" id="3.40.50.360">
    <property type="match status" value="1"/>
</dbReference>
<evidence type="ECO:0000256" key="2">
    <source>
        <dbReference type="ARBA" id="ARBA00022643"/>
    </source>
</evidence>
<evidence type="ECO:0000313" key="4">
    <source>
        <dbReference type="EMBL" id="GAV21094.1"/>
    </source>
</evidence>
<feature type="domain" description="Flavodoxin-like" evidence="3">
    <location>
        <begin position="3"/>
        <end position="172"/>
    </location>
</feature>
<dbReference type="EC" id="1.6.5.2" evidence="4"/>
<dbReference type="GO" id="GO:0016020">
    <property type="term" value="C:membrane"/>
    <property type="evidence" value="ECO:0007669"/>
    <property type="project" value="TreeGrafter"/>
</dbReference>
<organism evidence="4 5">
    <name type="scientific">Mariprofundus micogutta</name>
    <dbReference type="NCBI Taxonomy" id="1921010"/>
    <lineage>
        <taxon>Bacteria</taxon>
        <taxon>Pseudomonadati</taxon>
        <taxon>Pseudomonadota</taxon>
        <taxon>Candidatius Mariprofundia</taxon>
        <taxon>Mariprofundales</taxon>
        <taxon>Mariprofundaceae</taxon>
        <taxon>Mariprofundus</taxon>
    </lineage>
</organism>
<accession>A0A1L8CQE0</accession>
<dbReference type="AlphaFoldDB" id="A0A1L8CQE0"/>
<keyword evidence="4" id="KW-0560">Oxidoreductase</keyword>
<dbReference type="PANTHER" id="PTHR30546">
    <property type="entry name" value="FLAVODOXIN-RELATED PROTEIN WRBA-RELATED"/>
    <property type="match status" value="1"/>
</dbReference>
<gene>
    <name evidence="4" type="ORF">MMIC_P2073</name>
</gene>
<dbReference type="PANTHER" id="PTHR30546:SF23">
    <property type="entry name" value="FLAVOPROTEIN-LIKE PROTEIN YCP4-RELATED"/>
    <property type="match status" value="1"/>
</dbReference>
<evidence type="ECO:0000259" key="3">
    <source>
        <dbReference type="PROSITE" id="PS50902"/>
    </source>
</evidence>
<dbReference type="GO" id="GO:0003955">
    <property type="term" value="F:NAD(P)H dehydrogenase (quinone) activity"/>
    <property type="evidence" value="ECO:0007669"/>
    <property type="project" value="UniProtKB-EC"/>
</dbReference>
<sequence length="180" mass="18543">MNVLIACHSDYGNTKKMADAIAAGMRVSCSTADITLKSAIDTALDDLVVADVIVFGTPVHMGSMAWQMKQLIDRAGKLWMEGTLEGKLGAVFATGGGFGGAGGGVETTMVSLHSNFLEHGMIVVGFPKSLPGYADGGLQWGAYGRSGDHTGMPATVSDAALAAARSYGAYIAEVAVKLVK</sequence>
<dbReference type="OrthoDB" id="9801479at2"/>
<evidence type="ECO:0000256" key="1">
    <source>
        <dbReference type="ARBA" id="ARBA00022630"/>
    </source>
</evidence>